<dbReference type="EMBL" id="MNCJ02000331">
    <property type="protein sequence ID" value="KAF5759728.1"/>
    <property type="molecule type" value="Genomic_DNA"/>
</dbReference>
<dbReference type="Gramene" id="mRNA:HanXRQr2_Chr16g0744821">
    <property type="protein sequence ID" value="mRNA:HanXRQr2_Chr16g0744821"/>
    <property type="gene ID" value="HanXRQr2_Chr16g0744821"/>
</dbReference>
<evidence type="ECO:0000313" key="2">
    <source>
        <dbReference type="Proteomes" id="UP000215914"/>
    </source>
</evidence>
<organism evidence="1 2">
    <name type="scientific">Helianthus annuus</name>
    <name type="common">Common sunflower</name>
    <dbReference type="NCBI Taxonomy" id="4232"/>
    <lineage>
        <taxon>Eukaryota</taxon>
        <taxon>Viridiplantae</taxon>
        <taxon>Streptophyta</taxon>
        <taxon>Embryophyta</taxon>
        <taxon>Tracheophyta</taxon>
        <taxon>Spermatophyta</taxon>
        <taxon>Magnoliopsida</taxon>
        <taxon>eudicotyledons</taxon>
        <taxon>Gunneridae</taxon>
        <taxon>Pentapetalae</taxon>
        <taxon>asterids</taxon>
        <taxon>campanulids</taxon>
        <taxon>Asterales</taxon>
        <taxon>Asteraceae</taxon>
        <taxon>Asteroideae</taxon>
        <taxon>Heliantheae alliance</taxon>
        <taxon>Heliantheae</taxon>
        <taxon>Helianthus</taxon>
    </lineage>
</organism>
<dbReference type="AlphaFoldDB" id="A0A9K3DT10"/>
<proteinExistence type="predicted"/>
<protein>
    <submittedName>
        <fullName evidence="1">Uncharacterized protein</fullName>
    </submittedName>
</protein>
<evidence type="ECO:0000313" key="1">
    <source>
        <dbReference type="EMBL" id="KAF5759728.1"/>
    </source>
</evidence>
<reference evidence="1" key="1">
    <citation type="journal article" date="2017" name="Nature">
        <title>The sunflower genome provides insights into oil metabolism, flowering and Asterid evolution.</title>
        <authorList>
            <person name="Badouin H."/>
            <person name="Gouzy J."/>
            <person name="Grassa C.J."/>
            <person name="Murat F."/>
            <person name="Staton S.E."/>
            <person name="Cottret L."/>
            <person name="Lelandais-Briere C."/>
            <person name="Owens G.L."/>
            <person name="Carrere S."/>
            <person name="Mayjonade B."/>
            <person name="Legrand L."/>
            <person name="Gill N."/>
            <person name="Kane N.C."/>
            <person name="Bowers J.E."/>
            <person name="Hubner S."/>
            <person name="Bellec A."/>
            <person name="Berard A."/>
            <person name="Berges H."/>
            <person name="Blanchet N."/>
            <person name="Boniface M.C."/>
            <person name="Brunel D."/>
            <person name="Catrice O."/>
            <person name="Chaidir N."/>
            <person name="Claudel C."/>
            <person name="Donnadieu C."/>
            <person name="Faraut T."/>
            <person name="Fievet G."/>
            <person name="Helmstetter N."/>
            <person name="King M."/>
            <person name="Knapp S.J."/>
            <person name="Lai Z."/>
            <person name="Le Paslier M.C."/>
            <person name="Lippi Y."/>
            <person name="Lorenzon L."/>
            <person name="Mandel J.R."/>
            <person name="Marage G."/>
            <person name="Marchand G."/>
            <person name="Marquand E."/>
            <person name="Bret-Mestries E."/>
            <person name="Morien E."/>
            <person name="Nambeesan S."/>
            <person name="Nguyen T."/>
            <person name="Pegot-Espagnet P."/>
            <person name="Pouilly N."/>
            <person name="Raftis F."/>
            <person name="Sallet E."/>
            <person name="Schiex T."/>
            <person name="Thomas J."/>
            <person name="Vandecasteele C."/>
            <person name="Vares D."/>
            <person name="Vear F."/>
            <person name="Vautrin S."/>
            <person name="Crespi M."/>
            <person name="Mangin B."/>
            <person name="Burke J.M."/>
            <person name="Salse J."/>
            <person name="Munos S."/>
            <person name="Vincourt P."/>
            <person name="Rieseberg L.H."/>
            <person name="Langlade N.B."/>
        </authorList>
    </citation>
    <scope>NUCLEOTIDE SEQUENCE</scope>
    <source>
        <tissue evidence="1">Leaves</tissue>
    </source>
</reference>
<comment type="caution">
    <text evidence="1">The sequence shown here is derived from an EMBL/GenBank/DDBJ whole genome shotgun (WGS) entry which is preliminary data.</text>
</comment>
<sequence>MVNHMSFGGLPVKTETAEEADELMRVDEKASEVEVEVLSAPPKLVYCKLILRFTRKLLVAVADKWDSHVLVMDKVAPQNWKKKEGVKSVDLDDLCRELQTALGTTKWQRREGESLEKVEVAKGTRVLATNVYLGTH</sequence>
<gene>
    <name evidence="1" type="ORF">HanXRQr2_Chr16g0744821</name>
</gene>
<dbReference type="InterPro" id="IPR011605">
    <property type="entry name" value="NusB_fam"/>
</dbReference>
<dbReference type="GO" id="GO:0006353">
    <property type="term" value="P:DNA-templated transcription termination"/>
    <property type="evidence" value="ECO:0007669"/>
    <property type="project" value="InterPro"/>
</dbReference>
<dbReference type="PANTHER" id="PTHR11078">
    <property type="entry name" value="N UTILIZATION SUBSTANCE PROTEIN B-RELATED"/>
    <property type="match status" value="1"/>
</dbReference>
<dbReference type="PANTHER" id="PTHR11078:SF3">
    <property type="entry name" value="ANTITERMINATION NUSB DOMAIN-CONTAINING PROTEIN"/>
    <property type="match status" value="1"/>
</dbReference>
<accession>A0A9K3DT10</accession>
<name>A0A9K3DT10_HELAN</name>
<reference evidence="1" key="2">
    <citation type="submission" date="2020-06" db="EMBL/GenBank/DDBJ databases">
        <title>Helianthus annuus Genome sequencing and assembly Release 2.</title>
        <authorList>
            <person name="Gouzy J."/>
            <person name="Langlade N."/>
            <person name="Munos S."/>
        </authorList>
    </citation>
    <scope>NUCLEOTIDE SEQUENCE</scope>
    <source>
        <tissue evidence="1">Leaves</tissue>
    </source>
</reference>
<keyword evidence="2" id="KW-1185">Reference proteome</keyword>
<dbReference type="Proteomes" id="UP000215914">
    <property type="component" value="Unassembled WGS sequence"/>
</dbReference>